<organism evidence="2 3">
    <name type="scientific">Phytophthora fragariae</name>
    <dbReference type="NCBI Taxonomy" id="53985"/>
    <lineage>
        <taxon>Eukaryota</taxon>
        <taxon>Sar</taxon>
        <taxon>Stramenopiles</taxon>
        <taxon>Oomycota</taxon>
        <taxon>Peronosporomycetes</taxon>
        <taxon>Peronosporales</taxon>
        <taxon>Peronosporaceae</taxon>
        <taxon>Phytophthora</taxon>
    </lineage>
</organism>
<accession>A0A6G0LHI0</accession>
<gene>
    <name evidence="2" type="ORF">PF010_g7400</name>
</gene>
<dbReference type="AlphaFoldDB" id="A0A6G0LHI0"/>
<feature type="compositionally biased region" description="Basic and acidic residues" evidence="1">
    <location>
        <begin position="337"/>
        <end position="357"/>
    </location>
</feature>
<evidence type="ECO:0000256" key="1">
    <source>
        <dbReference type="SAM" id="MobiDB-lite"/>
    </source>
</evidence>
<comment type="caution">
    <text evidence="2">The sequence shown here is derived from an EMBL/GenBank/DDBJ whole genome shotgun (WGS) entry which is preliminary data.</text>
</comment>
<evidence type="ECO:0000313" key="2">
    <source>
        <dbReference type="EMBL" id="KAE9120684.1"/>
    </source>
</evidence>
<reference evidence="2 3" key="1">
    <citation type="submission" date="2018-09" db="EMBL/GenBank/DDBJ databases">
        <title>Genomic investigation of the strawberry pathogen Phytophthora fragariae indicates pathogenicity is determined by transcriptional variation in three key races.</title>
        <authorList>
            <person name="Adams T.M."/>
            <person name="Armitage A.D."/>
            <person name="Sobczyk M.K."/>
            <person name="Bates H.J."/>
            <person name="Dunwell J.M."/>
            <person name="Nellist C.F."/>
            <person name="Harrison R.J."/>
        </authorList>
    </citation>
    <scope>NUCLEOTIDE SEQUENCE [LARGE SCALE GENOMIC DNA]</scope>
    <source>
        <strain evidence="2 3">ONT-3</strain>
    </source>
</reference>
<feature type="region of interest" description="Disordered" evidence="1">
    <location>
        <begin position="157"/>
        <end position="183"/>
    </location>
</feature>
<feature type="compositionally biased region" description="Polar residues" evidence="1">
    <location>
        <begin position="285"/>
        <end position="294"/>
    </location>
</feature>
<sequence>MGTVAEYRSASEFVGMVGTVPNDYYDSMNCTVNETETANAWGSVQRGRPMQHEERMPAPRIVEWERPVQYEETVNAAGQAYWERPEHYEQLVMNKALRGEREDEQLVKNEPPRGERYCVEQLEGVHYFEPSASGDQTMERSGDSTQTAVTVKNKGLGVPKNAVKNDDRTPGVPSTEPFVEEGPSVKCKLDEVATVPNGEAPVEHEETIKTATVSVCTGATYRCFESLPVKIEKVEFEIPRVENQQSEVPVKLESSPEDIGAPALNENLPTNFLSANGLAELGDPNNLSDATEPTPNLEMLPENADSGSVLGTLNEDANFAQRERVVAATTNSVDPVAHAELEDTTEKPKEDTTKEDDAGSPPPHARLGTHNELHDPGGDALSVGANEKSVCENALVTSSIPRICMVQTEDSDERDVGGGGHVYEGPDLHGGGLVPVGESLATNRLRGVTLECVEQDVGARAHTVQVYGGVAVEVGELHGIYGVRLVPAANGYAKGAVDYRITLSVDELRMDEERSARERKITSWTGVLPVLLVLGTLTLGAQVLVRWLLNESRDDGWWTSLL</sequence>
<evidence type="ECO:0000313" key="3">
    <source>
        <dbReference type="Proteomes" id="UP000488956"/>
    </source>
</evidence>
<protein>
    <submittedName>
        <fullName evidence="2">Uncharacterized protein</fullName>
    </submittedName>
</protein>
<name>A0A6G0LHI0_9STRA</name>
<dbReference type="Proteomes" id="UP000488956">
    <property type="component" value="Unassembled WGS sequence"/>
</dbReference>
<feature type="region of interest" description="Disordered" evidence="1">
    <location>
        <begin position="275"/>
        <end position="310"/>
    </location>
</feature>
<dbReference type="EMBL" id="QXFX01000314">
    <property type="protein sequence ID" value="KAE9120684.1"/>
    <property type="molecule type" value="Genomic_DNA"/>
</dbReference>
<feature type="region of interest" description="Disordered" evidence="1">
    <location>
        <begin position="330"/>
        <end position="382"/>
    </location>
</feature>
<proteinExistence type="predicted"/>